<proteinExistence type="predicted"/>
<gene>
    <name evidence="2" type="ORF">OHK93_005452</name>
</gene>
<reference evidence="2" key="1">
    <citation type="journal article" date="2023" name="Genome Biol. Evol.">
        <title>First Whole Genome Sequence and Flow Cytometry Genome Size Data for the Lichen-Forming Fungus Ramalina farinacea (Ascomycota).</title>
        <authorList>
            <person name="Llewellyn T."/>
            <person name="Mian S."/>
            <person name="Hill R."/>
            <person name="Leitch I.J."/>
            <person name="Gaya E."/>
        </authorList>
    </citation>
    <scope>NUCLEOTIDE SEQUENCE</scope>
    <source>
        <strain evidence="2">LIQ254RAFAR</strain>
    </source>
</reference>
<sequence>MSTPSNQTQPPPPPIPPSFHSSPKTTADGKHTFHKAPTREEFDRQWREAVARGEDPRQNLVAKIDSTKTSSFVEYWWRKGRGKKATKAEEQLAQERKRGEREEGGEAGLLEGEPEEENEEAVVGGATGSGAMGGAEKAKKAKWHDRLRWGL</sequence>
<protein>
    <submittedName>
        <fullName evidence="2">Uncharacterized protein</fullName>
    </submittedName>
</protein>
<comment type="caution">
    <text evidence="2">The sequence shown here is derived from an EMBL/GenBank/DDBJ whole genome shotgun (WGS) entry which is preliminary data.</text>
</comment>
<keyword evidence="3" id="KW-1185">Reference proteome</keyword>
<evidence type="ECO:0000313" key="3">
    <source>
        <dbReference type="Proteomes" id="UP001161017"/>
    </source>
</evidence>
<feature type="region of interest" description="Disordered" evidence="1">
    <location>
        <begin position="1"/>
        <end position="43"/>
    </location>
</feature>
<feature type="compositionally biased region" description="Basic and acidic residues" evidence="1">
    <location>
        <begin position="27"/>
        <end position="43"/>
    </location>
</feature>
<organism evidence="2 3">
    <name type="scientific">Ramalina farinacea</name>
    <dbReference type="NCBI Taxonomy" id="258253"/>
    <lineage>
        <taxon>Eukaryota</taxon>
        <taxon>Fungi</taxon>
        <taxon>Dikarya</taxon>
        <taxon>Ascomycota</taxon>
        <taxon>Pezizomycotina</taxon>
        <taxon>Lecanoromycetes</taxon>
        <taxon>OSLEUM clade</taxon>
        <taxon>Lecanoromycetidae</taxon>
        <taxon>Lecanorales</taxon>
        <taxon>Lecanorineae</taxon>
        <taxon>Ramalinaceae</taxon>
        <taxon>Ramalina</taxon>
    </lineage>
</organism>
<name>A0AA43TP69_9LECA</name>
<feature type="compositionally biased region" description="Basic and acidic residues" evidence="1">
    <location>
        <begin position="86"/>
        <end position="104"/>
    </location>
</feature>
<feature type="region of interest" description="Disordered" evidence="1">
    <location>
        <begin position="83"/>
        <end position="151"/>
    </location>
</feature>
<dbReference type="AlphaFoldDB" id="A0AA43TP69"/>
<accession>A0AA43TP69</accession>
<dbReference type="Proteomes" id="UP001161017">
    <property type="component" value="Unassembled WGS sequence"/>
</dbReference>
<evidence type="ECO:0000256" key="1">
    <source>
        <dbReference type="SAM" id="MobiDB-lite"/>
    </source>
</evidence>
<dbReference type="EMBL" id="JAPUFD010000003">
    <property type="protein sequence ID" value="MDI1486226.1"/>
    <property type="molecule type" value="Genomic_DNA"/>
</dbReference>
<evidence type="ECO:0000313" key="2">
    <source>
        <dbReference type="EMBL" id="MDI1486226.1"/>
    </source>
</evidence>